<protein>
    <recommendedName>
        <fullName evidence="5">Pseudouridine synthase RsuA/RluA-like domain-containing protein</fullName>
    </recommendedName>
</protein>
<dbReference type="PANTHER" id="PTHR21600:SF52">
    <property type="entry name" value="PSEUDOURIDINE SYNTHASE RSUA_RLUA-LIKE DOMAIN-CONTAINING PROTEIN"/>
    <property type="match status" value="1"/>
</dbReference>
<evidence type="ECO:0000256" key="2">
    <source>
        <dbReference type="PIRSR" id="PIRSR607702-1"/>
    </source>
</evidence>
<dbReference type="PANTHER" id="PTHR21600">
    <property type="entry name" value="MITOCHONDRIAL RNA PSEUDOURIDINE SYNTHASE"/>
    <property type="match status" value="1"/>
</dbReference>
<evidence type="ECO:0000256" key="3">
    <source>
        <dbReference type="PIRSR" id="PIRSR607702-2"/>
    </source>
</evidence>
<dbReference type="Pfam" id="PF00849">
    <property type="entry name" value="PseudoU_synth_2"/>
    <property type="match status" value="1"/>
</dbReference>
<dbReference type="EMBL" id="JABMIG020000076">
    <property type="protein sequence ID" value="KAL3794927.1"/>
    <property type="molecule type" value="Genomic_DNA"/>
</dbReference>
<dbReference type="Pfam" id="PF05005">
    <property type="entry name" value="Ocnus"/>
    <property type="match status" value="1"/>
</dbReference>
<gene>
    <name evidence="6" type="ORF">HJC23_004304</name>
</gene>
<evidence type="ECO:0000313" key="7">
    <source>
        <dbReference type="Proteomes" id="UP001516023"/>
    </source>
</evidence>
<dbReference type="SUPFAM" id="SSF143724">
    <property type="entry name" value="PHP14-like"/>
    <property type="match status" value="1"/>
</dbReference>
<feature type="region of interest" description="Disordered" evidence="4">
    <location>
        <begin position="336"/>
        <end position="362"/>
    </location>
</feature>
<dbReference type="InterPro" id="IPR020103">
    <property type="entry name" value="PsdUridine_synth_cat_dom_sf"/>
</dbReference>
<proteinExistence type="inferred from homology"/>
<accession>A0ABD3Q4D4</accession>
<dbReference type="Gene3D" id="3.30.2350.10">
    <property type="entry name" value="Pseudouridine synthase"/>
    <property type="match status" value="1"/>
</dbReference>
<dbReference type="InterPro" id="IPR050188">
    <property type="entry name" value="RluA_PseudoU_synthase"/>
</dbReference>
<dbReference type="SUPFAM" id="SSF55120">
    <property type="entry name" value="Pseudouridine synthase"/>
    <property type="match status" value="1"/>
</dbReference>
<dbReference type="AlphaFoldDB" id="A0ABD3Q4D4"/>
<comment type="similarity">
    <text evidence="1">Belongs to the janus family.</text>
</comment>
<evidence type="ECO:0000313" key="6">
    <source>
        <dbReference type="EMBL" id="KAL3794927.1"/>
    </source>
</evidence>
<dbReference type="InterPro" id="IPR007702">
    <property type="entry name" value="Janus"/>
</dbReference>
<feature type="binding site" evidence="3">
    <location>
        <position position="708"/>
    </location>
    <ligand>
        <name>substrate</name>
    </ligand>
</feature>
<dbReference type="InterPro" id="IPR006145">
    <property type="entry name" value="PsdUridine_synth_RsuA/RluA"/>
</dbReference>
<keyword evidence="7" id="KW-1185">Reference proteome</keyword>
<dbReference type="Gene3D" id="3.50.20.20">
    <property type="entry name" value="Janus/Ocnus"/>
    <property type="match status" value="1"/>
</dbReference>
<feature type="region of interest" description="Disordered" evidence="4">
    <location>
        <begin position="1"/>
        <end position="21"/>
    </location>
</feature>
<dbReference type="InterPro" id="IPR038596">
    <property type="entry name" value="Janus_sf"/>
</dbReference>
<reference evidence="6 7" key="1">
    <citation type="journal article" date="2020" name="G3 (Bethesda)">
        <title>Improved Reference Genome for Cyclotella cryptica CCMP332, a Model for Cell Wall Morphogenesis, Salinity Adaptation, and Lipid Production in Diatoms (Bacillariophyta).</title>
        <authorList>
            <person name="Roberts W.R."/>
            <person name="Downey K.M."/>
            <person name="Ruck E.C."/>
            <person name="Traller J.C."/>
            <person name="Alverson A.J."/>
        </authorList>
    </citation>
    <scope>NUCLEOTIDE SEQUENCE [LARGE SCALE GENOMIC DNA]</scope>
    <source>
        <strain evidence="6 7">CCMP332</strain>
    </source>
</reference>
<evidence type="ECO:0000259" key="5">
    <source>
        <dbReference type="Pfam" id="PF00849"/>
    </source>
</evidence>
<organism evidence="6 7">
    <name type="scientific">Cyclotella cryptica</name>
    <dbReference type="NCBI Taxonomy" id="29204"/>
    <lineage>
        <taxon>Eukaryota</taxon>
        <taxon>Sar</taxon>
        <taxon>Stramenopiles</taxon>
        <taxon>Ochrophyta</taxon>
        <taxon>Bacillariophyta</taxon>
        <taxon>Coscinodiscophyceae</taxon>
        <taxon>Thalassiosirophycidae</taxon>
        <taxon>Stephanodiscales</taxon>
        <taxon>Stephanodiscaceae</taxon>
        <taxon>Cyclotella</taxon>
    </lineage>
</organism>
<feature type="compositionally biased region" description="Polar residues" evidence="4">
    <location>
        <begin position="339"/>
        <end position="355"/>
    </location>
</feature>
<evidence type="ECO:0000256" key="1">
    <source>
        <dbReference type="ARBA" id="ARBA00010971"/>
    </source>
</evidence>
<evidence type="ECO:0000256" key="4">
    <source>
        <dbReference type="SAM" id="MobiDB-lite"/>
    </source>
</evidence>
<feature type="active site" description="Proton acceptor" evidence="2">
    <location>
        <position position="740"/>
    </location>
</feature>
<dbReference type="Proteomes" id="UP001516023">
    <property type="component" value="Unassembled WGS sequence"/>
</dbReference>
<comment type="caution">
    <text evidence="6">The sequence shown here is derived from an EMBL/GenBank/DDBJ whole genome shotgun (WGS) entry which is preliminary data.</text>
</comment>
<sequence>MSPFQNSLQSNTKSQRFDSVQSSIHRECRSFLKSTESPSDGNYYQSAVSLAQRSFSTESNANPPSQFFPKWWPRDATSVQNYIAFSDHIAHVIVPNVTYSSSGEDSKIVQLNCEDVIQWVLKAAKNRSNDSHVELLHKQQNNITEIDNRRYRIEQEWMEGESVSTPTCILDPAYRHNPSFLPPPRHKNHESHNVPDLIPIELLALGSVWHLPLSATSSTIDRFDPSHGIKPSRLTVGDWNKTVHSGDYFRVHFDPRRFVETHRWNWGCSIGEDVALDVDGAKPGVIVARDDDAGYIIIDKPPHVPVHARVDNLLENVASSVGRMLWMERKEALDVATDMDSSTKQKPPTSRATTESNRKQKTEQLVYVATPQRLDQNTSGLLVVATKKSFAAYFAKLLRMKTNDQLYNCRNEDKEDKTAFKSSTSCGIHKKYRCLVCIMQSPRPMIDEVETLKKYAREGSVIRHYLEPSIKAPKSFYPAIPEGVERPEYVLCSFLQSSSPVIFSPKAWAECLLRIATVINVCTVVGNRPSDKLANALWGEFGKPNECIGVAEVEVELLTGRTHQIRGQFAALGCPLVGDVQYGGAIPSTSAIRKEKRVGRAGSFLVSESLALQCSALEFLDPFSKPDSDTRYDTPRRSYEWNSFRLQHAFWTPFLKQYEAETSKLSPLEATLSLAEEARVCKRSEQLLIRSGDSTLPPRVSLSRGSNKYVVIRANNDSLECDELLFVKSASPEECGGLYHANVAEELLRQLNDLGFTASVVGGGRIDYMKTDDLSHAHVYGFSYAFGKGNHEMVASIIETNSDTVATFDNSDGIY</sequence>
<feature type="domain" description="Pseudouridine synthase RsuA/RluA-like" evidence="5">
    <location>
        <begin position="295"/>
        <end position="571"/>
    </location>
</feature>
<name>A0ABD3Q4D4_9STRA</name>